<keyword evidence="1" id="KW-0472">Membrane</keyword>
<accession>A0A125YA80</accession>
<gene>
    <name evidence="2" type="ordered locus">BCA_A0118</name>
</gene>
<evidence type="ECO:0000313" key="3">
    <source>
        <dbReference type="Proteomes" id="UP000002210"/>
    </source>
</evidence>
<dbReference type="KEGG" id="bcx:BCA_A0118"/>
<keyword evidence="1" id="KW-1133">Transmembrane helix</keyword>
<keyword evidence="2" id="KW-0614">Plasmid</keyword>
<evidence type="ECO:0000313" key="2">
    <source>
        <dbReference type="EMBL" id="ACO25821.1"/>
    </source>
</evidence>
<keyword evidence="1" id="KW-0812">Transmembrane</keyword>
<evidence type="ECO:0000256" key="1">
    <source>
        <dbReference type="SAM" id="Phobius"/>
    </source>
</evidence>
<geneLocation type="plasmid" evidence="2 3">
    <name>p03BB102_179</name>
</geneLocation>
<feature type="transmembrane region" description="Helical" evidence="1">
    <location>
        <begin position="6"/>
        <end position="35"/>
    </location>
</feature>
<proteinExistence type="predicted"/>
<sequence>MVILIFYSVLVWLILLFSAYFLIITVPIHLALLAFPIKVLFSYSLLKTVRLIYSAPFHSWFNLGNIFNSVFSKIRKL</sequence>
<dbReference type="EMBL" id="CP001406">
    <property type="protein sequence ID" value="ACO25821.1"/>
    <property type="molecule type" value="Genomic_DNA"/>
</dbReference>
<protein>
    <submittedName>
        <fullName evidence="2">NADH dehydrogenase subunit 5</fullName>
    </submittedName>
</protein>
<name>A0A125YA80_BACC3</name>
<dbReference type="AlphaFoldDB" id="A0A125YA80"/>
<reference evidence="2 3" key="1">
    <citation type="submission" date="2009-02" db="EMBL/GenBank/DDBJ databases">
        <title>Genome sequence of Bacillus cereus 03BB102.</title>
        <authorList>
            <person name="Dodson R.J."/>
            <person name="Jackson P."/>
            <person name="Munk A.C."/>
            <person name="Brettin T."/>
            <person name="Bruce D."/>
            <person name="Detter C."/>
            <person name="Tapia R."/>
            <person name="Han C."/>
            <person name="Sutton G."/>
            <person name="Sims D."/>
        </authorList>
    </citation>
    <scope>NUCLEOTIDE SEQUENCE [LARGE SCALE GENOMIC DNA]</scope>
    <source>
        <strain evidence="2 3">03BB102</strain>
        <plasmid evidence="3">Plasmid p03BB102_179</plasmid>
    </source>
</reference>
<organism evidence="2 3">
    <name type="scientific">Bacillus cereus (strain 03BB102)</name>
    <dbReference type="NCBI Taxonomy" id="572264"/>
    <lineage>
        <taxon>Bacteria</taxon>
        <taxon>Bacillati</taxon>
        <taxon>Bacillota</taxon>
        <taxon>Bacilli</taxon>
        <taxon>Bacillales</taxon>
        <taxon>Bacillaceae</taxon>
        <taxon>Bacillus</taxon>
        <taxon>Bacillus cereus group</taxon>
    </lineage>
</organism>
<dbReference type="Proteomes" id="UP000002210">
    <property type="component" value="Plasmid p03BB102_179"/>
</dbReference>